<protein>
    <recommendedName>
        <fullName evidence="3">Sulfotransferase domain-containing protein</fullName>
    </recommendedName>
</protein>
<keyword evidence="2" id="KW-1185">Reference proteome</keyword>
<dbReference type="SUPFAM" id="SSF52540">
    <property type="entry name" value="P-loop containing nucleoside triphosphate hydrolases"/>
    <property type="match status" value="1"/>
</dbReference>
<accession>A0AAW9DVX4</accession>
<evidence type="ECO:0008006" key="3">
    <source>
        <dbReference type="Google" id="ProtNLM"/>
    </source>
</evidence>
<sequence length="252" mass="27155">MTRDEPAPHPCVIATIGLHGSGSTWAFNVARELAGRAGGGAPVSGYADALGELPPGAEDATVWRVLKSHHGSAGMDRWLEDVGARYLLTLRDPRDAALSMRGRFGIGLGDAVRIVFNDCRRLHGVMARREHFLLRYESGFFRDAGTVAAVAAWLGVDAAEWEAIALRYTPEATRAFAAGIAALPADRIGDRGAGGGRFDRLTNIHDVHIGDMRRGKWRDLPEGVQAEMTGIFREYLEVFGYGAGEAPSIGSR</sequence>
<comment type="caution">
    <text evidence="1">The sequence shown here is derived from an EMBL/GenBank/DDBJ whole genome shotgun (WGS) entry which is preliminary data.</text>
</comment>
<dbReference type="InterPro" id="IPR027417">
    <property type="entry name" value="P-loop_NTPase"/>
</dbReference>
<gene>
    <name evidence="1" type="ORF">SIL87_18055</name>
</gene>
<evidence type="ECO:0000313" key="1">
    <source>
        <dbReference type="EMBL" id="MDX5932659.1"/>
    </source>
</evidence>
<organism evidence="1 2">
    <name type="scientific">Acidiphilium acidophilum</name>
    <name type="common">Thiobacillus acidophilus</name>
    <dbReference type="NCBI Taxonomy" id="76588"/>
    <lineage>
        <taxon>Bacteria</taxon>
        <taxon>Pseudomonadati</taxon>
        <taxon>Pseudomonadota</taxon>
        <taxon>Alphaproteobacteria</taxon>
        <taxon>Acetobacterales</taxon>
        <taxon>Acidocellaceae</taxon>
        <taxon>Acidiphilium</taxon>
    </lineage>
</organism>
<evidence type="ECO:0000313" key="2">
    <source>
        <dbReference type="Proteomes" id="UP001279553"/>
    </source>
</evidence>
<proteinExistence type="predicted"/>
<dbReference type="RefSeq" id="WP_319615513.1">
    <property type="nucleotide sequence ID" value="NZ_JAWXYB010000018.1"/>
</dbReference>
<dbReference type="EMBL" id="JAWXYB010000018">
    <property type="protein sequence ID" value="MDX5932659.1"/>
    <property type="molecule type" value="Genomic_DNA"/>
</dbReference>
<name>A0AAW9DVX4_ACIAO</name>
<reference evidence="1 2" key="1">
    <citation type="submission" date="2023-11" db="EMBL/GenBank/DDBJ databases">
        <title>MicrobeMod: A computational toolkit for identifying prokaryotic methylation and restriction-modification with nanopore sequencing.</title>
        <authorList>
            <person name="Crits-Christoph A."/>
            <person name="Kang S.C."/>
            <person name="Lee H."/>
            <person name="Ostrov N."/>
        </authorList>
    </citation>
    <scope>NUCLEOTIDE SEQUENCE [LARGE SCALE GENOMIC DNA]</scope>
    <source>
        <strain evidence="1 2">DSMZ 700</strain>
    </source>
</reference>
<dbReference type="AlphaFoldDB" id="A0AAW9DVX4"/>
<dbReference type="Gene3D" id="3.40.50.300">
    <property type="entry name" value="P-loop containing nucleotide triphosphate hydrolases"/>
    <property type="match status" value="1"/>
</dbReference>
<dbReference type="Proteomes" id="UP001279553">
    <property type="component" value="Unassembled WGS sequence"/>
</dbReference>